<dbReference type="EMBL" id="KZ678163">
    <property type="protein sequence ID" value="PSN59158.1"/>
    <property type="molecule type" value="Genomic_DNA"/>
</dbReference>
<dbReference type="AlphaFoldDB" id="A0A2T2N2A4"/>
<proteinExistence type="predicted"/>
<reference evidence="2 3" key="1">
    <citation type="journal article" date="2018" name="Front. Microbiol.">
        <title>Genome-Wide Analysis of Corynespora cassiicola Leaf Fall Disease Putative Effectors.</title>
        <authorList>
            <person name="Lopez D."/>
            <person name="Ribeiro S."/>
            <person name="Label P."/>
            <person name="Fumanal B."/>
            <person name="Venisse J.S."/>
            <person name="Kohler A."/>
            <person name="de Oliveira R.R."/>
            <person name="Labutti K."/>
            <person name="Lipzen A."/>
            <person name="Lail K."/>
            <person name="Bauer D."/>
            <person name="Ohm R.A."/>
            <person name="Barry K.W."/>
            <person name="Spatafora J."/>
            <person name="Grigoriev I.V."/>
            <person name="Martin F.M."/>
            <person name="Pujade-Renaud V."/>
        </authorList>
    </citation>
    <scope>NUCLEOTIDE SEQUENCE [LARGE SCALE GENOMIC DNA]</scope>
    <source>
        <strain evidence="2 3">Philippines</strain>
    </source>
</reference>
<sequence length="136" mass="14714">MTLACHGLWHLPLPSTSAVIGHLLTRVQPAKPQACHRSSESVTLPGRLCKPQPRHGSAKMGSHTELWGRKTGCTGQEEDADTVSGTQLGAPQNGHTETEVDGSNLGSMALQLNTTRRHETAARNQQYLPSWSYLGH</sequence>
<name>A0A2T2N2A4_CORCC</name>
<organism evidence="2 3">
    <name type="scientific">Corynespora cassiicola Philippines</name>
    <dbReference type="NCBI Taxonomy" id="1448308"/>
    <lineage>
        <taxon>Eukaryota</taxon>
        <taxon>Fungi</taxon>
        <taxon>Dikarya</taxon>
        <taxon>Ascomycota</taxon>
        <taxon>Pezizomycotina</taxon>
        <taxon>Dothideomycetes</taxon>
        <taxon>Pleosporomycetidae</taxon>
        <taxon>Pleosporales</taxon>
        <taxon>Corynesporascaceae</taxon>
        <taxon>Corynespora</taxon>
    </lineage>
</organism>
<feature type="compositionally biased region" description="Polar residues" evidence="1">
    <location>
        <begin position="83"/>
        <end position="95"/>
    </location>
</feature>
<evidence type="ECO:0000313" key="2">
    <source>
        <dbReference type="EMBL" id="PSN59158.1"/>
    </source>
</evidence>
<gene>
    <name evidence="2" type="ORF">BS50DRAFT_261862</name>
</gene>
<evidence type="ECO:0000256" key="1">
    <source>
        <dbReference type="SAM" id="MobiDB-lite"/>
    </source>
</evidence>
<protein>
    <submittedName>
        <fullName evidence="2">Uncharacterized protein</fullName>
    </submittedName>
</protein>
<evidence type="ECO:0000313" key="3">
    <source>
        <dbReference type="Proteomes" id="UP000240883"/>
    </source>
</evidence>
<accession>A0A2T2N2A4</accession>
<keyword evidence="3" id="KW-1185">Reference proteome</keyword>
<dbReference type="Proteomes" id="UP000240883">
    <property type="component" value="Unassembled WGS sequence"/>
</dbReference>
<feature type="region of interest" description="Disordered" evidence="1">
    <location>
        <begin position="36"/>
        <end position="104"/>
    </location>
</feature>